<feature type="transmembrane region" description="Helical" evidence="1">
    <location>
        <begin position="163"/>
        <end position="187"/>
    </location>
</feature>
<dbReference type="EMBL" id="CP017831">
    <property type="protein sequence ID" value="AOZ96255.1"/>
    <property type="molecule type" value="Genomic_DNA"/>
</dbReference>
<proteinExistence type="predicted"/>
<gene>
    <name evidence="2" type="ORF">bhn_I1221</name>
</gene>
<dbReference type="AlphaFoldDB" id="A0A1D9P233"/>
<feature type="transmembrane region" description="Helical" evidence="1">
    <location>
        <begin position="110"/>
        <end position="136"/>
    </location>
</feature>
<feature type="transmembrane region" description="Helical" evidence="1">
    <location>
        <begin position="12"/>
        <end position="33"/>
    </location>
</feature>
<feature type="transmembrane region" description="Helical" evidence="1">
    <location>
        <begin position="63"/>
        <end position="80"/>
    </location>
</feature>
<evidence type="ECO:0000313" key="2">
    <source>
        <dbReference type="EMBL" id="AOZ96255.1"/>
    </source>
</evidence>
<dbReference type="Pfam" id="PF09605">
    <property type="entry name" value="Trep_Strep"/>
    <property type="match status" value="1"/>
</dbReference>
<keyword evidence="1" id="KW-0472">Membrane</keyword>
<dbReference type="InterPro" id="IPR011733">
    <property type="entry name" value="CHP02185_IM"/>
</dbReference>
<evidence type="ECO:0008006" key="4">
    <source>
        <dbReference type="Google" id="ProtNLM"/>
    </source>
</evidence>
<dbReference type="OrthoDB" id="9781459at2"/>
<sequence length="199" mass="21581">MKKLKIKDVVMVALLSALYLVIYMVAGSVAMVFGAFGHAISPGICGFFTGSIFLFLSRKVGKFGQYTIMQAICMVIYAIMGAGYLPWLISSMVAAVIADLIASRNNRVPVWMVACAAGIYHVGQALGAIVPSWFFVESYKSEWIARGQTPEAMEEMVKFTGGFMGFVGAVVVFALSFAGVYLGYVILRKHLEKKDAMAA</sequence>
<keyword evidence="1" id="KW-0812">Transmembrane</keyword>
<dbReference type="NCBIfam" id="TIGR02185">
    <property type="entry name" value="Trep_Strep"/>
    <property type="match status" value="1"/>
</dbReference>
<evidence type="ECO:0000313" key="3">
    <source>
        <dbReference type="Proteomes" id="UP000179284"/>
    </source>
</evidence>
<evidence type="ECO:0000256" key="1">
    <source>
        <dbReference type="SAM" id="Phobius"/>
    </source>
</evidence>
<dbReference type="KEGG" id="bhu:bhn_I1221"/>
<dbReference type="Proteomes" id="UP000179284">
    <property type="component" value="Chromosome I"/>
</dbReference>
<keyword evidence="3" id="KW-1185">Reference proteome</keyword>
<reference evidence="3" key="1">
    <citation type="submission" date="2016-10" db="EMBL/GenBank/DDBJ databases">
        <title>The complete genome sequence of the rumen bacterium Butyrivibrio hungatei MB2003.</title>
        <authorList>
            <person name="Palevich N."/>
            <person name="Kelly W.J."/>
            <person name="Leahy S.C."/>
            <person name="Altermann E."/>
            <person name="Rakonjac J."/>
            <person name="Attwood G.T."/>
        </authorList>
    </citation>
    <scope>NUCLEOTIDE SEQUENCE [LARGE SCALE GENOMIC DNA]</scope>
    <source>
        <strain evidence="3">MB2003</strain>
    </source>
</reference>
<feature type="transmembrane region" description="Helical" evidence="1">
    <location>
        <begin position="39"/>
        <end position="56"/>
    </location>
</feature>
<name>A0A1D9P233_9FIRM</name>
<organism evidence="2 3">
    <name type="scientific">Butyrivibrio hungatei</name>
    <dbReference type="NCBI Taxonomy" id="185008"/>
    <lineage>
        <taxon>Bacteria</taxon>
        <taxon>Bacillati</taxon>
        <taxon>Bacillota</taxon>
        <taxon>Clostridia</taxon>
        <taxon>Lachnospirales</taxon>
        <taxon>Lachnospiraceae</taxon>
        <taxon>Butyrivibrio</taxon>
    </lineage>
</organism>
<dbReference type="RefSeq" id="WP_071175961.1">
    <property type="nucleotide sequence ID" value="NZ_CP017831.1"/>
</dbReference>
<protein>
    <recommendedName>
        <fullName evidence="4">Energy-coupling factor transport system substrate-specific component</fullName>
    </recommendedName>
</protein>
<accession>A0A1D9P233</accession>
<keyword evidence="1" id="KW-1133">Transmembrane helix</keyword>